<evidence type="ECO:0000313" key="2">
    <source>
        <dbReference type="EMBL" id="AIY90870.1"/>
    </source>
</evidence>
<sequence length="244" mass="26463">MRPSRLALILVTTVMVGVFVLPKTVSLFAGIHEWYYLDANPTSDVDCKKCHADIYEELQLSPLHKKWGDPTIADTKDCEACHRGNASVTYANGSANQPGLEAHAATRADCTYCHFNTTNMHYAVHGNLSKVLGYDTAGCRCHNSNPALSSYGAAGGFGLSNHPDDSGLNSTHFELIFGTAFEANVYPGESEACIFCHTDVGVKFNITTYTGFSLTVSNNIVGNTSEWSVSDISPTDFIVYTEVK</sequence>
<dbReference type="eggNOG" id="arCOG10904">
    <property type="taxonomic scope" value="Archaea"/>
</dbReference>
<dbReference type="GeneID" id="24798421"/>
<dbReference type="EMBL" id="CP009552">
    <property type="protein sequence ID" value="AIY90870.1"/>
    <property type="molecule type" value="Genomic_DNA"/>
</dbReference>
<dbReference type="Pfam" id="PF14522">
    <property type="entry name" value="Cytochrome_C7"/>
    <property type="match status" value="1"/>
</dbReference>
<dbReference type="Gene3D" id="3.90.10.10">
    <property type="entry name" value="Cytochrome C3"/>
    <property type="match status" value="1"/>
</dbReference>
<gene>
    <name evidence="2" type="ORF">GACE_1844</name>
</gene>
<dbReference type="STRING" id="565033.GACE_1844"/>
<feature type="domain" description="Cytochrome c7-like" evidence="1">
    <location>
        <begin position="43"/>
        <end position="114"/>
    </location>
</feature>
<reference evidence="2 3" key="1">
    <citation type="journal article" date="2015" name="Appl. Environ. Microbiol.">
        <title>The Geoglobus acetivorans genome: Fe(III) reduction, acetate utilization, autotrophic growth, and degradation of aromatic compounds in a hyperthermophilic archaeon.</title>
        <authorList>
            <person name="Mardanov A.V."/>
            <person name="Slododkina G.B."/>
            <person name="Slobodkin A.I."/>
            <person name="Beletsky A.V."/>
            <person name="Gavrilov S.N."/>
            <person name="Kublanov I.V."/>
            <person name="Bonch-Osmolovskaya E.A."/>
            <person name="Skryabin K.G."/>
            <person name="Ravin N.V."/>
        </authorList>
    </citation>
    <scope>NUCLEOTIDE SEQUENCE [LARGE SCALE GENOMIC DNA]</scope>
    <source>
        <strain evidence="2 3">SBH6</strain>
    </source>
</reference>
<dbReference type="HOGENOM" id="CLU_096324_0_0_2"/>
<dbReference type="RefSeq" id="WP_048092870.1">
    <property type="nucleotide sequence ID" value="NZ_CP009552.1"/>
</dbReference>
<protein>
    <submittedName>
        <fullName evidence="2">Cytochrome c family protein</fullName>
    </submittedName>
</protein>
<dbReference type="AlphaFoldDB" id="A0A0A7GFN1"/>
<proteinExistence type="predicted"/>
<name>A0A0A7GFN1_GEOAI</name>
<dbReference type="SUPFAM" id="SSF48695">
    <property type="entry name" value="Multiheme cytochromes"/>
    <property type="match status" value="1"/>
</dbReference>
<evidence type="ECO:0000313" key="3">
    <source>
        <dbReference type="Proteomes" id="UP000030624"/>
    </source>
</evidence>
<dbReference type="Proteomes" id="UP000030624">
    <property type="component" value="Chromosome"/>
</dbReference>
<organism evidence="2 3">
    <name type="scientific">Geoglobus acetivorans</name>
    <dbReference type="NCBI Taxonomy" id="565033"/>
    <lineage>
        <taxon>Archaea</taxon>
        <taxon>Methanobacteriati</taxon>
        <taxon>Methanobacteriota</taxon>
        <taxon>Archaeoglobi</taxon>
        <taxon>Archaeoglobales</taxon>
        <taxon>Archaeoglobaceae</taxon>
        <taxon>Geoglobus</taxon>
    </lineage>
</organism>
<dbReference type="KEGG" id="gac:GACE_1844"/>
<evidence type="ECO:0000259" key="1">
    <source>
        <dbReference type="Pfam" id="PF14522"/>
    </source>
</evidence>
<dbReference type="InterPro" id="IPR029467">
    <property type="entry name" value="Cyt_c7-like"/>
</dbReference>
<accession>A0A0A7GFN1</accession>
<dbReference type="InterPro" id="IPR036280">
    <property type="entry name" value="Multihaem_cyt_sf"/>
</dbReference>